<dbReference type="Gene3D" id="3.40.718.10">
    <property type="entry name" value="Isopropylmalate Dehydrogenase"/>
    <property type="match status" value="1"/>
</dbReference>
<organism evidence="4 5">
    <name type="scientific">Niallia taxi</name>
    <dbReference type="NCBI Taxonomy" id="2499688"/>
    <lineage>
        <taxon>Bacteria</taxon>
        <taxon>Bacillati</taxon>
        <taxon>Bacillota</taxon>
        <taxon>Bacilli</taxon>
        <taxon>Bacillales</taxon>
        <taxon>Bacillaceae</taxon>
        <taxon>Niallia</taxon>
    </lineage>
</organism>
<feature type="domain" description="Isopropylmalate dehydrogenase-like" evidence="3">
    <location>
        <begin position="5"/>
        <end position="349"/>
    </location>
</feature>
<accession>A0A437KBV5</accession>
<sequence>MKAYKLGVLQGDGIGPEIVSATVKVFKAAAQELNVKFDWTELPMGWEGIEKYNDPTPRYTKEMLNDCDGWILGPHDSAAYPPEHKAKRNPSGELRHTLDLYANIRPAKTMPGAKSVVGEADLIIYRENTEGFYTDRNMHIGGGEWQITPEVVVSAGVFTKKAAERIAHAAFKMAMQRRKKVTIVHKANVIKLGTGLFLNTCKEVAQQYPEVTVDDYHIDAMTAHLVRRARDFDIIVTENMFGDILSDLAGELVGSLGLAPSINTNENQAMAQAAHGSAPDIAGKNIANPIGIMLSTVMLMDWLSERHHDAKLHQVGQLVEEGINSCLKAGTMTGDLGGSASTSEFAEAIIARIGELAVK</sequence>
<dbReference type="GO" id="GO:0006102">
    <property type="term" value="P:isocitrate metabolic process"/>
    <property type="evidence" value="ECO:0007669"/>
    <property type="project" value="TreeGrafter"/>
</dbReference>
<dbReference type="GO" id="GO:0051287">
    <property type="term" value="F:NAD binding"/>
    <property type="evidence" value="ECO:0007669"/>
    <property type="project" value="InterPro"/>
</dbReference>
<dbReference type="PANTHER" id="PTHR11835:SF34">
    <property type="entry name" value="ISOCITRATE DEHYDROGENASE [NAD] SUBUNIT ALPHA, MITOCHONDRIAL"/>
    <property type="match status" value="1"/>
</dbReference>
<keyword evidence="5" id="KW-1185">Reference proteome</keyword>
<evidence type="ECO:0000259" key="3">
    <source>
        <dbReference type="SMART" id="SM01329"/>
    </source>
</evidence>
<proteinExistence type="inferred from homology"/>
<dbReference type="GO" id="GO:0004449">
    <property type="term" value="F:isocitrate dehydrogenase (NAD+) activity"/>
    <property type="evidence" value="ECO:0007669"/>
    <property type="project" value="TreeGrafter"/>
</dbReference>
<dbReference type="Proteomes" id="UP000288024">
    <property type="component" value="Unassembled WGS sequence"/>
</dbReference>
<dbReference type="SMART" id="SM01329">
    <property type="entry name" value="Iso_dh"/>
    <property type="match status" value="1"/>
</dbReference>
<evidence type="ECO:0000256" key="2">
    <source>
        <dbReference type="ARBA" id="ARBA00023002"/>
    </source>
</evidence>
<dbReference type="Pfam" id="PF00180">
    <property type="entry name" value="Iso_dh"/>
    <property type="match status" value="1"/>
</dbReference>
<protein>
    <submittedName>
        <fullName evidence="4">Isocitrate/isopropylmalate dehydrogenase family protein</fullName>
    </submittedName>
</protein>
<dbReference type="GO" id="GO:0000287">
    <property type="term" value="F:magnesium ion binding"/>
    <property type="evidence" value="ECO:0007669"/>
    <property type="project" value="InterPro"/>
</dbReference>
<reference evidence="4 5" key="1">
    <citation type="submission" date="2019-01" db="EMBL/GenBank/DDBJ databases">
        <title>Bacillus sp. M5HDSG1-1, whole genome shotgun sequence.</title>
        <authorList>
            <person name="Tuo L."/>
        </authorList>
    </citation>
    <scope>NUCLEOTIDE SEQUENCE [LARGE SCALE GENOMIC DNA]</scope>
    <source>
        <strain evidence="4 5">M5HDSG1-1</strain>
    </source>
</reference>
<dbReference type="PANTHER" id="PTHR11835">
    <property type="entry name" value="DECARBOXYLATING DEHYDROGENASES-ISOCITRATE, ISOPROPYLMALATE, TARTRATE"/>
    <property type="match status" value="1"/>
</dbReference>
<dbReference type="GO" id="GO:0006099">
    <property type="term" value="P:tricarboxylic acid cycle"/>
    <property type="evidence" value="ECO:0007669"/>
    <property type="project" value="TreeGrafter"/>
</dbReference>
<dbReference type="InterPro" id="IPR024084">
    <property type="entry name" value="IsoPropMal-DH-like_dom"/>
</dbReference>
<dbReference type="PROSITE" id="PS00470">
    <property type="entry name" value="IDH_IMDH"/>
    <property type="match status" value="1"/>
</dbReference>
<dbReference type="RefSeq" id="WP_127738785.1">
    <property type="nucleotide sequence ID" value="NZ_RZTZ01000004.1"/>
</dbReference>
<keyword evidence="2" id="KW-0560">Oxidoreductase</keyword>
<comment type="similarity">
    <text evidence="1">Belongs to the isocitrate and isopropylmalate dehydrogenases family.</text>
</comment>
<evidence type="ECO:0000256" key="1">
    <source>
        <dbReference type="ARBA" id="ARBA00007769"/>
    </source>
</evidence>
<gene>
    <name evidence="4" type="ORF">EM808_13050</name>
</gene>
<evidence type="ECO:0000313" key="5">
    <source>
        <dbReference type="Proteomes" id="UP000288024"/>
    </source>
</evidence>
<dbReference type="AlphaFoldDB" id="A0A437KBV5"/>
<dbReference type="InterPro" id="IPR019818">
    <property type="entry name" value="IsoCit/isopropylmalate_DH_CS"/>
</dbReference>
<dbReference type="SUPFAM" id="SSF53659">
    <property type="entry name" value="Isocitrate/Isopropylmalate dehydrogenase-like"/>
    <property type="match status" value="1"/>
</dbReference>
<dbReference type="EMBL" id="RZTZ01000004">
    <property type="protein sequence ID" value="RVT62833.1"/>
    <property type="molecule type" value="Genomic_DNA"/>
</dbReference>
<evidence type="ECO:0000313" key="4">
    <source>
        <dbReference type="EMBL" id="RVT62833.1"/>
    </source>
</evidence>
<comment type="caution">
    <text evidence="4">The sequence shown here is derived from an EMBL/GenBank/DDBJ whole genome shotgun (WGS) entry which is preliminary data.</text>
</comment>
<name>A0A437KBV5_9BACI</name>